<dbReference type="OrthoDB" id="4506189at2759"/>
<dbReference type="STRING" id="685588.A0A067T6Q9"/>
<reference evidence="2" key="1">
    <citation type="journal article" date="2014" name="Proc. Natl. Acad. Sci. U.S.A.">
        <title>Extensive sampling of basidiomycete genomes demonstrates inadequacy of the white-rot/brown-rot paradigm for wood decay fungi.</title>
        <authorList>
            <person name="Riley R."/>
            <person name="Salamov A.A."/>
            <person name="Brown D.W."/>
            <person name="Nagy L.G."/>
            <person name="Floudas D."/>
            <person name="Held B.W."/>
            <person name="Levasseur A."/>
            <person name="Lombard V."/>
            <person name="Morin E."/>
            <person name="Otillar R."/>
            <person name="Lindquist E.A."/>
            <person name="Sun H."/>
            <person name="LaButti K.M."/>
            <person name="Schmutz J."/>
            <person name="Jabbour D."/>
            <person name="Luo H."/>
            <person name="Baker S.E."/>
            <person name="Pisabarro A.G."/>
            <person name="Walton J.D."/>
            <person name="Blanchette R.A."/>
            <person name="Henrissat B."/>
            <person name="Martin F."/>
            <person name="Cullen D."/>
            <person name="Hibbett D.S."/>
            <person name="Grigoriev I.V."/>
        </authorList>
    </citation>
    <scope>NUCLEOTIDE SEQUENCE [LARGE SCALE GENOMIC DNA]</scope>
    <source>
        <strain evidence="2">CBS 339.88</strain>
    </source>
</reference>
<gene>
    <name evidence="1" type="ORF">GALMADRAFT_1272467</name>
</gene>
<keyword evidence="2" id="KW-1185">Reference proteome</keyword>
<protein>
    <submittedName>
        <fullName evidence="1">Uncharacterized protein</fullName>
    </submittedName>
</protein>
<organism evidence="1 2">
    <name type="scientific">Galerina marginata (strain CBS 339.88)</name>
    <dbReference type="NCBI Taxonomy" id="685588"/>
    <lineage>
        <taxon>Eukaryota</taxon>
        <taxon>Fungi</taxon>
        <taxon>Dikarya</taxon>
        <taxon>Basidiomycota</taxon>
        <taxon>Agaricomycotina</taxon>
        <taxon>Agaricomycetes</taxon>
        <taxon>Agaricomycetidae</taxon>
        <taxon>Agaricales</taxon>
        <taxon>Agaricineae</taxon>
        <taxon>Strophariaceae</taxon>
        <taxon>Galerina</taxon>
    </lineage>
</organism>
<sequence>MSRSTMVAVNIEARREGQRSYPLFALVGSAAAKQLLVALESVTFRSLIITSLPLSSSNCVMDYERYPQHDEISLVRLVRRLESSVANPDERKPTLVLQEEEVWLKVQRSLQKAKFARRLVRNIEANDFEPSSSRVTKRHQH</sequence>
<accession>A0A067T6Q9</accession>
<name>A0A067T6Q9_GALM3</name>
<dbReference type="Proteomes" id="UP000027222">
    <property type="component" value="Unassembled WGS sequence"/>
</dbReference>
<dbReference type="HOGENOM" id="CLU_1825436_0_0_1"/>
<evidence type="ECO:0000313" key="2">
    <source>
        <dbReference type="Proteomes" id="UP000027222"/>
    </source>
</evidence>
<evidence type="ECO:0000313" key="1">
    <source>
        <dbReference type="EMBL" id="KDR78821.1"/>
    </source>
</evidence>
<dbReference type="AlphaFoldDB" id="A0A067T6Q9"/>
<proteinExistence type="predicted"/>
<dbReference type="EMBL" id="KL142374">
    <property type="protein sequence ID" value="KDR78821.1"/>
    <property type="molecule type" value="Genomic_DNA"/>
</dbReference>